<evidence type="ECO:0000313" key="11">
    <source>
        <dbReference type="Proteomes" id="UP000264056"/>
    </source>
</evidence>
<evidence type="ECO:0000313" key="6">
    <source>
        <dbReference type="EMBL" id="AXQ79592.1"/>
    </source>
</evidence>
<sequence>MTLIYIYNLLLTILYTTTLALCFHNFLFEKSQHIKKGLLALTVFFIFFTLDNWIISMTELIASFERYYNQTFSGLPLIKTVTFLVRNYCMIYTIRLLKQENVWAADYVLLTVNMIWMLIMPLFPSSQTQVFLYYLPNQLFLAYCGLQAVPRNTKPLNQISQKYLKKAALVMMLFAFLILLEDSFVIFNIDNYDKLAMRIQNRNFSEDLFSVSVSIITIAYLIRDYPHHKQTERRKLDKEERAKYYIDAFCRDYQLTKREKEIFLLLLEHRHNQEIADALFLSLGTVKTHIHNIYVKLNVNKREAIDDFYQTYCQKLKD</sequence>
<evidence type="ECO:0000256" key="1">
    <source>
        <dbReference type="ARBA" id="ARBA00023015"/>
    </source>
</evidence>
<dbReference type="PROSITE" id="PS50043">
    <property type="entry name" value="HTH_LUXR_2"/>
    <property type="match status" value="1"/>
</dbReference>
<proteinExistence type="predicted"/>
<dbReference type="InterPro" id="IPR016032">
    <property type="entry name" value="Sig_transdc_resp-reg_C-effctor"/>
</dbReference>
<dbReference type="PANTHER" id="PTHR44688:SF25">
    <property type="entry name" value="HTH LUXR-TYPE DOMAIN-CONTAINING PROTEIN"/>
    <property type="match status" value="1"/>
</dbReference>
<keyword evidence="4" id="KW-1133">Transmembrane helix</keyword>
<evidence type="ECO:0000313" key="9">
    <source>
        <dbReference type="Proteomes" id="UP000246115"/>
    </source>
</evidence>
<reference evidence="6" key="4">
    <citation type="journal article" date="2019" name="Int. J. Syst. Evol. Microbiol.">
        <title>Streptococcus chenjunshii sp. nov. isolated from feces of Tibetan antelopes.</title>
        <authorList>
            <person name="Tian Z."/>
            <person name="Lu S."/>
            <person name="Jin D."/>
            <person name="Yang J."/>
            <person name="Pu J."/>
            <person name="Lai X.H."/>
            <person name="Bai X.N."/>
            <person name="Wu X.M."/>
            <person name="Li J."/>
            <person name="Wang S."/>
            <person name="Xu J."/>
        </authorList>
    </citation>
    <scope>NUCLEOTIDE SEQUENCE</scope>
    <source>
        <strain evidence="6">Z15</strain>
    </source>
</reference>
<dbReference type="Pfam" id="PF00196">
    <property type="entry name" value="GerE"/>
    <property type="match status" value="1"/>
</dbReference>
<dbReference type="CDD" id="cd06170">
    <property type="entry name" value="LuxR_C_like"/>
    <property type="match status" value="1"/>
</dbReference>
<dbReference type="Proteomes" id="UP000262901">
    <property type="component" value="Unassembled WGS sequence"/>
</dbReference>
<dbReference type="EMBL" id="CP031733">
    <property type="protein sequence ID" value="AXQ79592.1"/>
    <property type="molecule type" value="Genomic_DNA"/>
</dbReference>
<keyword evidence="4" id="KW-0472">Membrane</keyword>
<keyword evidence="11" id="KW-1185">Reference proteome</keyword>
<reference evidence="8 10" key="2">
    <citation type="submission" date="2018-08" db="EMBL/GenBank/DDBJ databases">
        <title>Draft genome of Streptococcus sp. nov. Z1.</title>
        <authorList>
            <person name="Tian Z."/>
        </authorList>
    </citation>
    <scope>NUCLEOTIDE SEQUENCE [LARGE SCALE GENOMIC DNA]</scope>
    <source>
        <strain evidence="8">Z1</strain>
        <strain evidence="10">Z1(2018)</strain>
    </source>
</reference>
<accession>A0A346NEZ7</accession>
<evidence type="ECO:0000256" key="3">
    <source>
        <dbReference type="ARBA" id="ARBA00023163"/>
    </source>
</evidence>
<feature type="transmembrane region" description="Helical" evidence="4">
    <location>
        <begin position="169"/>
        <end position="189"/>
    </location>
</feature>
<evidence type="ECO:0000259" key="5">
    <source>
        <dbReference type="PROSITE" id="PS50043"/>
    </source>
</evidence>
<keyword evidence="4" id="KW-0812">Transmembrane</keyword>
<dbReference type="PANTHER" id="PTHR44688">
    <property type="entry name" value="DNA-BINDING TRANSCRIPTIONAL ACTIVATOR DEVR_DOSR"/>
    <property type="match status" value="1"/>
</dbReference>
<evidence type="ECO:0000256" key="2">
    <source>
        <dbReference type="ARBA" id="ARBA00023125"/>
    </source>
</evidence>
<dbReference type="Proteomes" id="UP000264056">
    <property type="component" value="Unassembled WGS sequence"/>
</dbReference>
<protein>
    <submittedName>
        <fullName evidence="8">LuxR family transcriptional regulator</fullName>
    </submittedName>
</protein>
<evidence type="ECO:0000256" key="4">
    <source>
        <dbReference type="SAM" id="Phobius"/>
    </source>
</evidence>
<evidence type="ECO:0000313" key="10">
    <source>
        <dbReference type="Proteomes" id="UP000262901"/>
    </source>
</evidence>
<feature type="transmembrane region" description="Helical" evidence="4">
    <location>
        <begin position="101"/>
        <end position="119"/>
    </location>
</feature>
<feature type="transmembrane region" description="Helical" evidence="4">
    <location>
        <begin position="67"/>
        <end position="89"/>
    </location>
</feature>
<feature type="transmembrane region" description="Helical" evidence="4">
    <location>
        <begin position="38"/>
        <end position="55"/>
    </location>
</feature>
<dbReference type="SMART" id="SM00421">
    <property type="entry name" value="HTH_LUXR"/>
    <property type="match status" value="1"/>
</dbReference>
<evidence type="ECO:0000313" key="7">
    <source>
        <dbReference type="EMBL" id="RFU51507.1"/>
    </source>
</evidence>
<gene>
    <name evidence="6" type="ORF">DDV21_011235</name>
    <name evidence="7" type="ORF">DDV22_03290</name>
    <name evidence="8" type="ORF">DDV23_03950</name>
</gene>
<dbReference type="EMBL" id="QVQY01000005">
    <property type="protein sequence ID" value="RFU51507.1"/>
    <property type="molecule type" value="Genomic_DNA"/>
</dbReference>
<keyword evidence="3" id="KW-0804">Transcription</keyword>
<dbReference type="Proteomes" id="UP000246115">
    <property type="component" value="Chromosome"/>
</dbReference>
<evidence type="ECO:0000313" key="8">
    <source>
        <dbReference type="EMBL" id="RFU53512.1"/>
    </source>
</evidence>
<keyword evidence="1" id="KW-0805">Transcription regulation</keyword>
<dbReference type="KEGG" id="schj:DDV21_011235"/>
<reference evidence="9" key="3">
    <citation type="submission" date="2018-08" db="EMBL/GenBank/DDBJ databases">
        <title>Streptococcus chenjunshii sp. nov., isolated from stools sample of the Tibetan antelope in the Qinghai-Tibet plateau, China.</title>
        <authorList>
            <person name="Tian Z."/>
        </authorList>
    </citation>
    <scope>NUCLEOTIDE SEQUENCE [LARGE SCALE GENOMIC DNA]</scope>
    <source>
        <strain evidence="9">Z15</strain>
    </source>
</reference>
<organism evidence="8 10">
    <name type="scientific">Streptococcus chenjunshii</name>
    <dbReference type="NCBI Taxonomy" id="2173853"/>
    <lineage>
        <taxon>Bacteria</taxon>
        <taxon>Bacillati</taxon>
        <taxon>Bacillota</taxon>
        <taxon>Bacilli</taxon>
        <taxon>Lactobacillales</taxon>
        <taxon>Streptococcaceae</taxon>
        <taxon>Streptococcus</taxon>
    </lineage>
</organism>
<feature type="domain" description="HTH luxR-type" evidence="5">
    <location>
        <begin position="248"/>
        <end position="312"/>
    </location>
</feature>
<reference evidence="7 11" key="1">
    <citation type="submission" date="2018-08" db="EMBL/GenBank/DDBJ databases">
        <title>Draft genome of Streptococcus sp .nov. Z2.</title>
        <authorList>
            <person name="Tian Z."/>
        </authorList>
    </citation>
    <scope>NUCLEOTIDE SEQUENCE [LARGE SCALE GENOMIC DNA]</scope>
    <source>
        <strain evidence="7 11">Z2</strain>
    </source>
</reference>
<feature type="transmembrane region" description="Helical" evidence="4">
    <location>
        <begin position="6"/>
        <end position="26"/>
    </location>
</feature>
<dbReference type="SUPFAM" id="SSF46894">
    <property type="entry name" value="C-terminal effector domain of the bipartite response regulators"/>
    <property type="match status" value="1"/>
</dbReference>
<dbReference type="AlphaFoldDB" id="A0A372KMK0"/>
<dbReference type="GO" id="GO:0003677">
    <property type="term" value="F:DNA binding"/>
    <property type="evidence" value="ECO:0007669"/>
    <property type="project" value="UniProtKB-KW"/>
</dbReference>
<dbReference type="GO" id="GO:0006355">
    <property type="term" value="P:regulation of DNA-templated transcription"/>
    <property type="evidence" value="ECO:0007669"/>
    <property type="project" value="InterPro"/>
</dbReference>
<dbReference type="InterPro" id="IPR036388">
    <property type="entry name" value="WH-like_DNA-bd_sf"/>
</dbReference>
<keyword evidence="2" id="KW-0238">DNA-binding</keyword>
<dbReference type="EMBL" id="QVQZ01000006">
    <property type="protein sequence ID" value="RFU53512.1"/>
    <property type="molecule type" value="Genomic_DNA"/>
</dbReference>
<dbReference type="PRINTS" id="PR00038">
    <property type="entry name" value="HTHLUXR"/>
</dbReference>
<accession>A0A372KMK0</accession>
<dbReference type="RefSeq" id="WP_116877813.1">
    <property type="nucleotide sequence ID" value="NZ_CP031733.1"/>
</dbReference>
<dbReference type="Gene3D" id="1.10.10.10">
    <property type="entry name" value="Winged helix-like DNA-binding domain superfamily/Winged helix DNA-binding domain"/>
    <property type="match status" value="1"/>
</dbReference>
<name>A0A372KMK0_9STRE</name>
<dbReference type="InterPro" id="IPR000792">
    <property type="entry name" value="Tscrpt_reg_LuxR_C"/>
</dbReference>